<evidence type="ECO:0000313" key="2">
    <source>
        <dbReference type="Proteomes" id="UP000789366"/>
    </source>
</evidence>
<dbReference type="EMBL" id="CAJVPW010013882">
    <property type="protein sequence ID" value="CAG8649117.1"/>
    <property type="molecule type" value="Genomic_DNA"/>
</dbReference>
<name>A0ACA9NG77_9GLOM</name>
<accession>A0ACA9NG77</accession>
<keyword evidence="2" id="KW-1185">Reference proteome</keyword>
<proteinExistence type="predicted"/>
<sequence>GLSNDQIKQYVLKCSSDFGGSKSKTELACQLFLQKFKNGHLVYNKLNYSYTFDFGTCISEIDIDRLRSWPSNDEIDDAIRIAYENANAFINLLHMRKKSKISYAMADYLMHETNNQSENKEVFQTLTIDQIAKKLNRVSQLEDILDKHFVNTDISEDLNSELDQEFEPEDLLEITISGVKSFINKSEINYIISNSQLNILQKLNYEHEEKIFRNDRSSFSRSDHLYRTQAIELNQESSNGINQNLSLINDSQTKSCVNISETHPLEKNGYLLVWTNGMLYIAKVLAMYQLIGEKHSFVSKSIDNLDSLSYISVSLFINIYGDTLFSNECKTGGKLYTYLKPKEVVYYFGTGTSFTFHSNSLLILDQKSLEIYLFFRTDNTRSHLVSIFDNKNTN</sequence>
<comment type="caution">
    <text evidence="1">The sequence shown here is derived from an EMBL/GenBank/DDBJ whole genome shotgun (WGS) entry which is preliminary data.</text>
</comment>
<feature type="non-terminal residue" evidence="1">
    <location>
        <position position="1"/>
    </location>
</feature>
<dbReference type="Proteomes" id="UP000789366">
    <property type="component" value="Unassembled WGS sequence"/>
</dbReference>
<organism evidence="1 2">
    <name type="scientific">Cetraspora pellucida</name>
    <dbReference type="NCBI Taxonomy" id="1433469"/>
    <lineage>
        <taxon>Eukaryota</taxon>
        <taxon>Fungi</taxon>
        <taxon>Fungi incertae sedis</taxon>
        <taxon>Mucoromycota</taxon>
        <taxon>Glomeromycotina</taxon>
        <taxon>Glomeromycetes</taxon>
        <taxon>Diversisporales</taxon>
        <taxon>Gigasporaceae</taxon>
        <taxon>Cetraspora</taxon>
    </lineage>
</organism>
<protein>
    <submittedName>
        <fullName evidence="1">16749_t:CDS:1</fullName>
    </submittedName>
</protein>
<reference evidence="1" key="1">
    <citation type="submission" date="2021-06" db="EMBL/GenBank/DDBJ databases">
        <authorList>
            <person name="Kallberg Y."/>
            <person name="Tangrot J."/>
            <person name="Rosling A."/>
        </authorList>
    </citation>
    <scope>NUCLEOTIDE SEQUENCE</scope>
    <source>
        <strain evidence="1">28 12/20/2015</strain>
    </source>
</reference>
<evidence type="ECO:0000313" key="1">
    <source>
        <dbReference type="EMBL" id="CAG8649117.1"/>
    </source>
</evidence>
<gene>
    <name evidence="1" type="ORF">SPELUC_LOCUS8846</name>
</gene>